<keyword evidence="6" id="KW-1185">Reference proteome</keyword>
<organism evidence="5 6">
    <name type="scientific">Acinetobacter guerrae</name>
    <dbReference type="NCBI Taxonomy" id="1843371"/>
    <lineage>
        <taxon>Bacteria</taxon>
        <taxon>Pseudomonadati</taxon>
        <taxon>Pseudomonadota</taxon>
        <taxon>Gammaproteobacteria</taxon>
        <taxon>Moraxellales</taxon>
        <taxon>Moraxellaceae</taxon>
        <taxon>Acinetobacter</taxon>
    </lineage>
</organism>
<dbReference type="InterPro" id="IPR005143">
    <property type="entry name" value="TF_LuxR_autoind-bd_dom"/>
</dbReference>
<dbReference type="SUPFAM" id="SSF75516">
    <property type="entry name" value="Pheromone-binding domain of LuxR-like quorum-sensing transcription factors"/>
    <property type="match status" value="1"/>
</dbReference>
<gene>
    <name evidence="5" type="ORF">D7V21_09080</name>
</gene>
<dbReference type="Gene3D" id="1.10.10.10">
    <property type="entry name" value="Winged helix-like DNA-binding domain superfamily/Winged helix DNA-binding domain"/>
    <property type="match status" value="1"/>
</dbReference>
<dbReference type="GO" id="GO:0003677">
    <property type="term" value="F:DNA binding"/>
    <property type="evidence" value="ECO:0007669"/>
    <property type="project" value="UniProtKB-KW"/>
</dbReference>
<dbReference type="AlphaFoldDB" id="A0A3A8EXZ8"/>
<evidence type="ECO:0000313" key="5">
    <source>
        <dbReference type="EMBL" id="RKG33323.1"/>
    </source>
</evidence>
<dbReference type="CDD" id="cd06170">
    <property type="entry name" value="LuxR_C_like"/>
    <property type="match status" value="1"/>
</dbReference>
<keyword evidence="3" id="KW-0804">Transcription</keyword>
<dbReference type="SMART" id="SM00421">
    <property type="entry name" value="HTH_LUXR"/>
    <property type="match status" value="1"/>
</dbReference>
<keyword evidence="1" id="KW-0805">Transcription regulation</keyword>
<dbReference type="PANTHER" id="PTHR44688:SF16">
    <property type="entry name" value="DNA-BINDING TRANSCRIPTIONAL ACTIVATOR DEVR_DOSR"/>
    <property type="match status" value="1"/>
</dbReference>
<evidence type="ECO:0000256" key="2">
    <source>
        <dbReference type="ARBA" id="ARBA00023125"/>
    </source>
</evidence>
<dbReference type="GO" id="GO:0006355">
    <property type="term" value="P:regulation of DNA-templated transcription"/>
    <property type="evidence" value="ECO:0007669"/>
    <property type="project" value="InterPro"/>
</dbReference>
<dbReference type="Gene3D" id="3.30.450.80">
    <property type="entry name" value="Transcription factor LuxR-like, autoinducer-binding domain"/>
    <property type="match status" value="1"/>
</dbReference>
<comment type="caution">
    <text evidence="5">The sequence shown here is derived from an EMBL/GenBank/DDBJ whole genome shotgun (WGS) entry which is preliminary data.</text>
</comment>
<accession>A0A3A8EXZ8</accession>
<feature type="domain" description="HTH luxR-type" evidence="4">
    <location>
        <begin position="170"/>
        <end position="235"/>
    </location>
</feature>
<dbReference type="EMBL" id="RAXU01000010">
    <property type="protein sequence ID" value="RKG33323.1"/>
    <property type="molecule type" value="Genomic_DNA"/>
</dbReference>
<dbReference type="InterPro" id="IPR036693">
    <property type="entry name" value="TF_LuxR_autoind-bd_dom_sf"/>
</dbReference>
<reference evidence="5 6" key="1">
    <citation type="submission" date="2018-09" db="EMBL/GenBank/DDBJ databases">
        <title>The draft genome of Acinetobacter spp. strains.</title>
        <authorList>
            <person name="Qin J."/>
            <person name="Feng Y."/>
            <person name="Zong Z."/>
        </authorList>
    </citation>
    <scope>NUCLEOTIDE SEQUENCE [LARGE SCALE GENOMIC DNA]</scope>
    <source>
        <strain evidence="5 6">WCHAc060096</strain>
    </source>
</reference>
<proteinExistence type="predicted"/>
<dbReference type="SUPFAM" id="SSF46894">
    <property type="entry name" value="C-terminal effector domain of the bipartite response regulators"/>
    <property type="match status" value="1"/>
</dbReference>
<dbReference type="InterPro" id="IPR036388">
    <property type="entry name" value="WH-like_DNA-bd_sf"/>
</dbReference>
<dbReference type="PANTHER" id="PTHR44688">
    <property type="entry name" value="DNA-BINDING TRANSCRIPTIONAL ACTIVATOR DEVR_DOSR"/>
    <property type="match status" value="1"/>
</dbReference>
<keyword evidence="2" id="KW-0238">DNA-binding</keyword>
<dbReference type="Pfam" id="PF03472">
    <property type="entry name" value="Autoind_bind"/>
    <property type="match status" value="1"/>
</dbReference>
<dbReference type="Proteomes" id="UP000269001">
    <property type="component" value="Unassembled WGS sequence"/>
</dbReference>
<evidence type="ECO:0000259" key="4">
    <source>
        <dbReference type="PROSITE" id="PS50043"/>
    </source>
</evidence>
<dbReference type="InterPro" id="IPR016032">
    <property type="entry name" value="Sig_transdc_resp-reg_C-effctor"/>
</dbReference>
<dbReference type="InterPro" id="IPR000792">
    <property type="entry name" value="Tscrpt_reg_LuxR_C"/>
</dbReference>
<evidence type="ECO:0000256" key="1">
    <source>
        <dbReference type="ARBA" id="ARBA00023015"/>
    </source>
</evidence>
<protein>
    <submittedName>
        <fullName evidence="5">LuxR family transcriptional regulator</fullName>
    </submittedName>
</protein>
<dbReference type="InterPro" id="IPR019941">
    <property type="entry name" value="Tscrpt_reg_LuxR_HchA-assoc"/>
</dbReference>
<dbReference type="PROSITE" id="PS50043">
    <property type="entry name" value="HTH_LUXR_2"/>
    <property type="match status" value="1"/>
</dbReference>
<dbReference type="NCBIfam" id="TIGR03541">
    <property type="entry name" value="reg_near_HchA"/>
    <property type="match status" value="1"/>
</dbReference>
<name>A0A3A8EXZ8_9GAMM</name>
<sequence length="239" mass="26700">MSESVLSQVPDVVLAIQQSMNMGELSQHVRAFAKPLGYDRFIIYTVPLKGEGVIGQLLWLEGDWFGDNSEVTPETYLARCPVNRHLLETDQAFFWTKQIHSDHEVYRVVAHPKGLGIHGLQVPIFAHAGLLGAMSFGGHQIESSLDVQLAFSLIAHIAFQSAQRINHLLKSSTTSTLSARELEVIRWIASGRRQADVAVMLGLSTRTIENHLRRIRERLGATSTAQAIHLLIRDHQLKL</sequence>
<dbReference type="PRINTS" id="PR00038">
    <property type="entry name" value="HTHLUXR"/>
</dbReference>
<evidence type="ECO:0000313" key="6">
    <source>
        <dbReference type="Proteomes" id="UP000269001"/>
    </source>
</evidence>
<dbReference type="Pfam" id="PF00196">
    <property type="entry name" value="GerE"/>
    <property type="match status" value="1"/>
</dbReference>
<evidence type="ECO:0000256" key="3">
    <source>
        <dbReference type="ARBA" id="ARBA00023163"/>
    </source>
</evidence>